<dbReference type="InterPro" id="IPR027051">
    <property type="entry name" value="XdhC_Rossmann_dom"/>
</dbReference>
<dbReference type="RefSeq" id="WP_104935910.1">
    <property type="nucleotide sequence ID" value="NZ_CP021255.1"/>
</dbReference>
<dbReference type="EMBL" id="CP021255">
    <property type="protein sequence ID" value="AVD70617.1"/>
    <property type="molecule type" value="Genomic_DNA"/>
</dbReference>
<reference evidence="4 5" key="1">
    <citation type="journal article" date="2018" name="MBio">
        <title>Insights into the evolution of host association through the isolation and characterization of a novel human periodontal pathobiont, Desulfobulbus oralis.</title>
        <authorList>
            <person name="Cross K.L."/>
            <person name="Chirania P."/>
            <person name="Xiong W."/>
            <person name="Beall C.J."/>
            <person name="Elkins J.G."/>
            <person name="Giannone R.J."/>
            <person name="Griffen A.L."/>
            <person name="Guss A.M."/>
            <person name="Hettich R.L."/>
            <person name="Joshi S.S."/>
            <person name="Mokrzan E.M."/>
            <person name="Martin R.K."/>
            <person name="Zhulin I.B."/>
            <person name="Leys E.J."/>
            <person name="Podar M."/>
        </authorList>
    </citation>
    <scope>NUCLEOTIDE SEQUENCE [LARGE SCALE GENOMIC DNA]</scope>
    <source>
        <strain evidence="4 5">ORNL</strain>
    </source>
</reference>
<dbReference type="Proteomes" id="UP000239867">
    <property type="component" value="Chromosome"/>
</dbReference>
<evidence type="ECO:0008006" key="6">
    <source>
        <dbReference type="Google" id="ProtNLM"/>
    </source>
</evidence>
<dbReference type="InterPro" id="IPR003777">
    <property type="entry name" value="XdhC_CoxI"/>
</dbReference>
<keyword evidence="5" id="KW-1185">Reference proteome</keyword>
<dbReference type="OrthoDB" id="9815497at2"/>
<dbReference type="Gene3D" id="3.40.50.720">
    <property type="entry name" value="NAD(P)-binding Rossmann-like Domain"/>
    <property type="match status" value="1"/>
</dbReference>
<proteinExistence type="predicted"/>
<dbReference type="KEGG" id="deo:CAY53_03220"/>
<accession>A0A2L1GLY1</accession>
<dbReference type="Pfam" id="PF13478">
    <property type="entry name" value="XdhC_C"/>
    <property type="match status" value="1"/>
</dbReference>
<name>A0A2L1GLY1_9BACT</name>
<dbReference type="PANTHER" id="PTHR30388">
    <property type="entry name" value="ALDEHYDE OXIDOREDUCTASE MOLYBDENUM COFACTOR ASSEMBLY PROTEIN"/>
    <property type="match status" value="1"/>
</dbReference>
<dbReference type="InterPro" id="IPR052698">
    <property type="entry name" value="MoCofactor_Util/Proc"/>
</dbReference>
<dbReference type="Pfam" id="PF02625">
    <property type="entry name" value="XdhC_CoxI"/>
    <property type="match status" value="1"/>
</dbReference>
<organism evidence="4 5">
    <name type="scientific">Desulfobulbus oralis</name>
    <dbReference type="NCBI Taxonomy" id="1986146"/>
    <lineage>
        <taxon>Bacteria</taxon>
        <taxon>Pseudomonadati</taxon>
        <taxon>Thermodesulfobacteriota</taxon>
        <taxon>Desulfobulbia</taxon>
        <taxon>Desulfobulbales</taxon>
        <taxon>Desulfobulbaceae</taxon>
        <taxon>Desulfobulbus</taxon>
    </lineage>
</organism>
<evidence type="ECO:0000259" key="3">
    <source>
        <dbReference type="Pfam" id="PF13478"/>
    </source>
</evidence>
<protein>
    <recommendedName>
        <fullName evidence="6">Dehydrogenase</fullName>
    </recommendedName>
</protein>
<feature type="domain" description="XdhC- CoxI" evidence="2">
    <location>
        <begin position="32"/>
        <end position="93"/>
    </location>
</feature>
<sequence length="378" mass="40127">MKDRATTANEQSGGLSATTPEATLEARAAALLQGGEPLVLVTVVASAGSAPRHAGTRALQTRGGFEGTVGGGAMEAAAMKAARQCLNDQHSAREVFVMDATAAMDSDMICGGRMEVLCEALQPGQAGLFALADASIRQGRRGAWLVRLAGKGRLVPERRLYVEKLPRAAASSELVIEGLDEVASFLDTTKQRPGLVATESGAEYYVEPLEAPPLLLLCGGGHVALEVARLAHACGFVVDVVDDREEFANRGRFPMARHCHVLPGFSGLEAACGLEPRHYVAIMTRGHAFDREVLEQALRVHPRYLGMIGSRSKREHVYRLLRAEGVPAGELARVCCPIGLGIYAETPQQIAVSVVAELLAALAGTLPQLRGKLQPADR</sequence>
<evidence type="ECO:0000256" key="1">
    <source>
        <dbReference type="SAM" id="MobiDB-lite"/>
    </source>
</evidence>
<gene>
    <name evidence="4" type="ORF">CAY53_03220</name>
</gene>
<feature type="domain" description="XdhC Rossmann" evidence="3">
    <location>
        <begin position="215"/>
        <end position="358"/>
    </location>
</feature>
<evidence type="ECO:0000313" key="5">
    <source>
        <dbReference type="Proteomes" id="UP000239867"/>
    </source>
</evidence>
<feature type="compositionally biased region" description="Polar residues" evidence="1">
    <location>
        <begin position="1"/>
        <end position="16"/>
    </location>
</feature>
<feature type="region of interest" description="Disordered" evidence="1">
    <location>
        <begin position="1"/>
        <end position="20"/>
    </location>
</feature>
<evidence type="ECO:0000313" key="4">
    <source>
        <dbReference type="EMBL" id="AVD70617.1"/>
    </source>
</evidence>
<evidence type="ECO:0000259" key="2">
    <source>
        <dbReference type="Pfam" id="PF02625"/>
    </source>
</evidence>
<dbReference type="PANTHER" id="PTHR30388:SF6">
    <property type="entry name" value="XANTHINE DEHYDROGENASE SUBUNIT A-RELATED"/>
    <property type="match status" value="1"/>
</dbReference>
<dbReference type="AlphaFoldDB" id="A0A2L1GLY1"/>